<comment type="cofactor">
    <cofactor evidence="1">
        <name>Mg(2+)</name>
        <dbReference type="ChEBI" id="CHEBI:18420"/>
    </cofactor>
</comment>
<dbReference type="CDD" id="cd05799">
    <property type="entry name" value="PGM2"/>
    <property type="match status" value="1"/>
</dbReference>
<feature type="domain" description="Alpha-D-phosphohexomutase alpha/beta/alpha" evidence="14">
    <location>
        <begin position="332"/>
        <end position="458"/>
    </location>
</feature>
<dbReference type="Pfam" id="PF02880">
    <property type="entry name" value="PGM_PMM_III"/>
    <property type="match status" value="1"/>
</dbReference>
<organism evidence="15">
    <name type="scientific">Oppiella nova</name>
    <dbReference type="NCBI Taxonomy" id="334625"/>
    <lineage>
        <taxon>Eukaryota</taxon>
        <taxon>Metazoa</taxon>
        <taxon>Ecdysozoa</taxon>
        <taxon>Arthropoda</taxon>
        <taxon>Chelicerata</taxon>
        <taxon>Arachnida</taxon>
        <taxon>Acari</taxon>
        <taxon>Acariformes</taxon>
        <taxon>Sarcoptiformes</taxon>
        <taxon>Oribatida</taxon>
        <taxon>Brachypylina</taxon>
        <taxon>Oppioidea</taxon>
        <taxon>Oppiidae</taxon>
        <taxon>Oppiella</taxon>
    </lineage>
</organism>
<dbReference type="InterPro" id="IPR005845">
    <property type="entry name" value="A-D-PHexomutase_a/b/a-II"/>
</dbReference>
<feature type="domain" description="Alpha-D-phosphohexomutase alpha/beta/alpha" evidence="12">
    <location>
        <begin position="49"/>
        <end position="186"/>
    </location>
</feature>
<dbReference type="Gene3D" id="3.30.310.50">
    <property type="entry name" value="Alpha-D-phosphohexomutase, C-terminal domain"/>
    <property type="match status" value="1"/>
</dbReference>
<accession>A0A7R9QDZ2</accession>
<evidence type="ECO:0000313" key="15">
    <source>
        <dbReference type="EMBL" id="CAD7641241.1"/>
    </source>
</evidence>
<protein>
    <recommendedName>
        <fullName evidence="17">Phosphoglucomutase-2</fullName>
    </recommendedName>
</protein>
<dbReference type="GO" id="GO:0000287">
    <property type="term" value="F:magnesium ion binding"/>
    <property type="evidence" value="ECO:0007669"/>
    <property type="project" value="InterPro"/>
</dbReference>
<keyword evidence="7 11" id="KW-0479">Metal-binding</keyword>
<dbReference type="PANTHER" id="PTHR45745">
    <property type="entry name" value="PHOSPHOMANNOMUTASE 45A"/>
    <property type="match status" value="1"/>
</dbReference>
<evidence type="ECO:0000256" key="1">
    <source>
        <dbReference type="ARBA" id="ARBA00001946"/>
    </source>
</evidence>
<dbReference type="OrthoDB" id="8300170at2759"/>
<dbReference type="Proteomes" id="UP000728032">
    <property type="component" value="Unassembled WGS sequence"/>
</dbReference>
<keyword evidence="4" id="KW-0963">Cytoplasm</keyword>
<dbReference type="Gene3D" id="3.40.120.10">
    <property type="entry name" value="Alpha-D-Glucose-1,6-Bisphosphate, subunit A, domain 3"/>
    <property type="match status" value="3"/>
</dbReference>
<evidence type="ECO:0000256" key="8">
    <source>
        <dbReference type="ARBA" id="ARBA00022842"/>
    </source>
</evidence>
<keyword evidence="8 11" id="KW-0460">Magnesium</keyword>
<keyword evidence="9" id="KW-0413">Isomerase</keyword>
<evidence type="ECO:0000256" key="4">
    <source>
        <dbReference type="ARBA" id="ARBA00022490"/>
    </source>
</evidence>
<dbReference type="InterPro" id="IPR016066">
    <property type="entry name" value="A-D-PHexomutase_CS"/>
</dbReference>
<dbReference type="InterPro" id="IPR036900">
    <property type="entry name" value="A-D-PHexomutase_C_sf"/>
</dbReference>
<evidence type="ECO:0000256" key="6">
    <source>
        <dbReference type="ARBA" id="ARBA00022553"/>
    </source>
</evidence>
<dbReference type="GO" id="GO:0006006">
    <property type="term" value="P:glucose metabolic process"/>
    <property type="evidence" value="ECO:0007669"/>
    <property type="project" value="UniProtKB-KW"/>
</dbReference>
<dbReference type="GO" id="GO:0005634">
    <property type="term" value="C:nucleus"/>
    <property type="evidence" value="ECO:0007669"/>
    <property type="project" value="TreeGrafter"/>
</dbReference>
<evidence type="ECO:0000256" key="5">
    <source>
        <dbReference type="ARBA" id="ARBA00022526"/>
    </source>
</evidence>
<comment type="subcellular location">
    <subcellularLocation>
        <location evidence="2">Cytoplasm</location>
    </subcellularLocation>
</comment>
<evidence type="ECO:0000256" key="11">
    <source>
        <dbReference type="RuleBase" id="RU004326"/>
    </source>
</evidence>
<name>A0A7R9QDZ2_9ACAR</name>
<keyword evidence="5" id="KW-0313">Glucose metabolism</keyword>
<dbReference type="FunFam" id="3.40.120.10:FF:000035">
    <property type="entry name" value="Pgm3p"/>
    <property type="match status" value="1"/>
</dbReference>
<feature type="domain" description="Alpha-D-phosphohexomutase alpha/beta/alpha" evidence="13">
    <location>
        <begin position="215"/>
        <end position="319"/>
    </location>
</feature>
<keyword evidence="6" id="KW-0597">Phosphoprotein</keyword>
<dbReference type="InterPro" id="IPR005844">
    <property type="entry name" value="A-D-PHexomutase_a/b/a-I"/>
</dbReference>
<dbReference type="Pfam" id="PF02878">
    <property type="entry name" value="PGM_PMM_I"/>
    <property type="match status" value="1"/>
</dbReference>
<comment type="similarity">
    <text evidence="3 11">Belongs to the phosphohexose mutase family.</text>
</comment>
<dbReference type="Pfam" id="PF02879">
    <property type="entry name" value="PGM_PMM_II"/>
    <property type="match status" value="1"/>
</dbReference>
<sequence length="600" mass="67279">MSKNFSPELEQRIAEWLQWDQNPKTLDEIKKLVDSKQTEKLSKLLLNRLEFGTAGIRGQMMAGFGAMNDLVLIQTSQGLAKYLLQIGDSSKDKGVVIGFDGRHNSLRFAQLSANAFLSLGIKVHLFSAIVPTPFVAFATKVLSATAGVMVTASHNPKDDNGYKVFFSNGAQITSPHDKNIQKNIMENLKPWDGVWVNNPRNSNKCSDPLEVISKNYFSIIESKIFNKRAIAESTLRVTYTPIHGVGHVYLTEGLKVCGFKHYFPVESQMKPDPDFSTVTFPNPEEGKGVLDESFKTAAASKSTIVIANDPDSDRCAVAEYQPQESKWRIFSGNEIGALLGWWQWYKHKTQKGGAPAQDCYMISSTVSSKILQSMAKIEGFNWLETLTGFKWMGNKADELSKQGKTTLFAFEEAIGFMVGTTVIDKDGISAGLDVLQLAVYLESERKCNLSQHLNYIYTTYGYHFSLNSYYICYDKDVIKSIFDRLANFNGPKTYPSKIGSYEIARVRDLNRGYDSSTPDNKPVLPTSSSSYMLTFYFKNGFVLTIRTSGTEPKIKYYSEAIAPPENKNWSQIEQELHDLINQMIAVCLEPEKNGIKPKQD</sequence>
<dbReference type="PANTHER" id="PTHR45745:SF1">
    <property type="entry name" value="PHOSPHOGLUCOMUTASE 2B-RELATED"/>
    <property type="match status" value="1"/>
</dbReference>
<gene>
    <name evidence="15" type="ORF">ONB1V03_LOCUS2994</name>
</gene>
<evidence type="ECO:0000256" key="2">
    <source>
        <dbReference type="ARBA" id="ARBA00004496"/>
    </source>
</evidence>
<dbReference type="GO" id="GO:0008973">
    <property type="term" value="F:phosphopentomutase activity"/>
    <property type="evidence" value="ECO:0007669"/>
    <property type="project" value="TreeGrafter"/>
</dbReference>
<proteinExistence type="inferred from homology"/>
<dbReference type="AlphaFoldDB" id="A0A7R9QDZ2"/>
<reference evidence="15" key="1">
    <citation type="submission" date="2020-11" db="EMBL/GenBank/DDBJ databases">
        <authorList>
            <person name="Tran Van P."/>
        </authorList>
    </citation>
    <scope>NUCLEOTIDE SEQUENCE</scope>
</reference>
<dbReference type="InterPro" id="IPR005846">
    <property type="entry name" value="A-D-PHexomutase_a/b/a-III"/>
</dbReference>
<dbReference type="SUPFAM" id="SSF53738">
    <property type="entry name" value="Phosphoglucomutase, first 3 domains"/>
    <property type="match status" value="3"/>
</dbReference>
<evidence type="ECO:0000256" key="3">
    <source>
        <dbReference type="ARBA" id="ARBA00010231"/>
    </source>
</evidence>
<evidence type="ECO:0000313" key="16">
    <source>
        <dbReference type="Proteomes" id="UP000728032"/>
    </source>
</evidence>
<dbReference type="SUPFAM" id="SSF55957">
    <property type="entry name" value="Phosphoglucomutase, C-terminal domain"/>
    <property type="match status" value="1"/>
</dbReference>
<evidence type="ECO:0000259" key="12">
    <source>
        <dbReference type="Pfam" id="PF02878"/>
    </source>
</evidence>
<dbReference type="PROSITE" id="PS00710">
    <property type="entry name" value="PGM_PMM"/>
    <property type="match status" value="1"/>
</dbReference>
<dbReference type="GO" id="GO:0006166">
    <property type="term" value="P:purine ribonucleoside salvage"/>
    <property type="evidence" value="ECO:0007669"/>
    <property type="project" value="TreeGrafter"/>
</dbReference>
<evidence type="ECO:0008006" key="17">
    <source>
        <dbReference type="Google" id="ProtNLM"/>
    </source>
</evidence>
<evidence type="ECO:0000256" key="9">
    <source>
        <dbReference type="ARBA" id="ARBA00023235"/>
    </source>
</evidence>
<dbReference type="EMBL" id="OC915624">
    <property type="protein sequence ID" value="CAD7641241.1"/>
    <property type="molecule type" value="Genomic_DNA"/>
</dbReference>
<evidence type="ECO:0000259" key="14">
    <source>
        <dbReference type="Pfam" id="PF02880"/>
    </source>
</evidence>
<evidence type="ECO:0000256" key="7">
    <source>
        <dbReference type="ARBA" id="ARBA00022723"/>
    </source>
</evidence>
<evidence type="ECO:0000259" key="13">
    <source>
        <dbReference type="Pfam" id="PF02879"/>
    </source>
</evidence>
<evidence type="ECO:0000256" key="10">
    <source>
        <dbReference type="ARBA" id="ARBA00023277"/>
    </source>
</evidence>
<dbReference type="InterPro" id="IPR016055">
    <property type="entry name" value="A-D-PHexomutase_a/b/a-I/II/III"/>
</dbReference>
<dbReference type="EMBL" id="CAJPVJ010000799">
    <property type="protein sequence ID" value="CAG2163418.1"/>
    <property type="molecule type" value="Genomic_DNA"/>
</dbReference>
<keyword evidence="16" id="KW-1185">Reference proteome</keyword>
<keyword evidence="10" id="KW-0119">Carbohydrate metabolism</keyword>
<dbReference type="GO" id="GO:0005737">
    <property type="term" value="C:cytoplasm"/>
    <property type="evidence" value="ECO:0007669"/>
    <property type="project" value="UniProtKB-SubCell"/>
</dbReference>